<gene>
    <name evidence="2" type="ORF">DFO70_101163</name>
</gene>
<evidence type="ECO:0000313" key="3">
    <source>
        <dbReference type="Proteomes" id="UP000252731"/>
    </source>
</evidence>
<dbReference type="AlphaFoldDB" id="A0A366K5A4"/>
<reference evidence="2 3" key="1">
    <citation type="submission" date="2018-06" db="EMBL/GenBank/DDBJ databases">
        <title>Freshwater and sediment microbial communities from various areas in North America, analyzing microbe dynamics in response to fracking.</title>
        <authorList>
            <person name="Lamendella R."/>
        </authorList>
    </citation>
    <scope>NUCLEOTIDE SEQUENCE [LARGE SCALE GENOMIC DNA]</scope>
    <source>
        <strain evidence="2 3">14_TX</strain>
    </source>
</reference>
<organism evidence="2 3">
    <name type="scientific">Cytobacillus firmus</name>
    <name type="common">Bacillus firmus</name>
    <dbReference type="NCBI Taxonomy" id="1399"/>
    <lineage>
        <taxon>Bacteria</taxon>
        <taxon>Bacillati</taxon>
        <taxon>Bacillota</taxon>
        <taxon>Bacilli</taxon>
        <taxon>Bacillales</taxon>
        <taxon>Bacillaceae</taxon>
        <taxon>Cytobacillus</taxon>
    </lineage>
</organism>
<feature type="compositionally biased region" description="Basic and acidic residues" evidence="1">
    <location>
        <begin position="31"/>
        <end position="41"/>
    </location>
</feature>
<dbReference type="Proteomes" id="UP000252731">
    <property type="component" value="Unassembled WGS sequence"/>
</dbReference>
<evidence type="ECO:0000256" key="1">
    <source>
        <dbReference type="SAM" id="MobiDB-lite"/>
    </source>
</evidence>
<feature type="region of interest" description="Disordered" evidence="1">
    <location>
        <begin position="1"/>
        <end position="63"/>
    </location>
</feature>
<accession>A0A366K5A4</accession>
<comment type="caution">
    <text evidence="2">The sequence shown here is derived from an EMBL/GenBank/DDBJ whole genome shotgun (WGS) entry which is preliminary data.</text>
</comment>
<proteinExistence type="predicted"/>
<dbReference type="RefSeq" id="WP_113880901.1">
    <property type="nucleotide sequence ID" value="NZ_QNSF01000001.1"/>
</dbReference>
<dbReference type="EMBL" id="QNSF01000001">
    <property type="protein sequence ID" value="RBP96358.1"/>
    <property type="molecule type" value="Genomic_DNA"/>
</dbReference>
<sequence length="63" mass="7010">MKEGVRSWFAFGQAKPNSRGASPMSGPIRTGEAEYRRKESEVAPNWTGQGDIHWRESDACGKI</sequence>
<keyword evidence="3" id="KW-1185">Reference proteome</keyword>
<evidence type="ECO:0000313" key="2">
    <source>
        <dbReference type="EMBL" id="RBP96358.1"/>
    </source>
</evidence>
<feature type="compositionally biased region" description="Basic and acidic residues" evidence="1">
    <location>
        <begin position="52"/>
        <end position="63"/>
    </location>
</feature>
<name>A0A366K5A4_CYTFI</name>
<protein>
    <submittedName>
        <fullName evidence="2">Uncharacterized protein</fullName>
    </submittedName>
</protein>